<dbReference type="InterPro" id="IPR045570">
    <property type="entry name" value="Metalloprtase-TldD/E_cen_dom"/>
</dbReference>
<comment type="similarity">
    <text evidence="1">Belongs to the peptidase U62 family.</text>
</comment>
<dbReference type="Proteomes" id="UP001144805">
    <property type="component" value="Unassembled WGS sequence"/>
</dbReference>
<dbReference type="InterPro" id="IPR036059">
    <property type="entry name" value="TldD/PmbA_sf"/>
</dbReference>
<evidence type="ECO:0000313" key="5">
    <source>
        <dbReference type="EMBL" id="MCX5570792.1"/>
    </source>
</evidence>
<dbReference type="Gene3D" id="3.30.2290.10">
    <property type="entry name" value="PmbA/TldD superfamily"/>
    <property type="match status" value="1"/>
</dbReference>
<protein>
    <submittedName>
        <fullName evidence="5">TldD/PmbA family protein</fullName>
    </submittedName>
</protein>
<evidence type="ECO:0000259" key="4">
    <source>
        <dbReference type="Pfam" id="PF19290"/>
    </source>
</evidence>
<dbReference type="Pfam" id="PF19290">
    <property type="entry name" value="PmbA_TldD_2nd"/>
    <property type="match status" value="1"/>
</dbReference>
<dbReference type="AlphaFoldDB" id="A0A9X3E3P4"/>
<feature type="domain" description="Metalloprotease TldD/E C-terminal" evidence="3">
    <location>
        <begin position="231"/>
        <end position="446"/>
    </location>
</feature>
<evidence type="ECO:0000313" key="6">
    <source>
        <dbReference type="Proteomes" id="UP001144805"/>
    </source>
</evidence>
<sequence length="447" mass="46608">MTALPDQSRLVETAAELVEAAKRAGADAADAVAFRRVGLSVDIRNGAVEETSRSEGDELALRVFVGGRHASVSTNGLSPADELAVRAVAMAKVAPEDRFAGLAPVDRLARSFPELDLLDPVAPSSEDLIDRAMRAEQAALAVPGIAKSGGTSAGWSLSGAVLVTSHGFSGAYMGSRHGVSATAIAGEGTGMERDYDSVSKIHAGDLPDPAEIGRRAAERAVRRLNPAQMPTGPATVVYDPRVAVSLLGHLSGAVNGSSIARKSSFLQKALGEAVFAPGIRITDDPLRVRGLASRPFDGEGVAAEAFDLVTDGVLQRWFLDSGTARELGLETNGRAVGGGSNPHPSATNLTLLPGERTPEQLIADIGEGLYVTELIGHGANGVTGDYSRGASGYRIRGGKLAEAVSEITIAGNMREMFRRLVVANDLEYRYAFNSPTVAIEGMMIAGR</sequence>
<accession>A0A9X3E3P4</accession>
<reference evidence="5" key="1">
    <citation type="submission" date="2022-11" db="EMBL/GenBank/DDBJ databases">
        <title>Biodiversity and phylogenetic relationships of bacteria.</title>
        <authorList>
            <person name="Machado R.A.R."/>
            <person name="Bhat A."/>
            <person name="Loulou A."/>
            <person name="Kallel S."/>
        </authorList>
    </citation>
    <scope>NUCLEOTIDE SEQUENCE</scope>
    <source>
        <strain evidence="5">K-TC2</strain>
    </source>
</reference>
<dbReference type="SUPFAM" id="SSF111283">
    <property type="entry name" value="Putative modulator of DNA gyrase, PmbA/TldD"/>
    <property type="match status" value="1"/>
</dbReference>
<comment type="caution">
    <text evidence="5">The sequence shown here is derived from an EMBL/GenBank/DDBJ whole genome shotgun (WGS) entry which is preliminary data.</text>
</comment>
<dbReference type="InterPro" id="IPR047657">
    <property type="entry name" value="PmbA"/>
</dbReference>
<evidence type="ECO:0000259" key="3">
    <source>
        <dbReference type="Pfam" id="PF19289"/>
    </source>
</evidence>
<evidence type="ECO:0000256" key="1">
    <source>
        <dbReference type="ARBA" id="ARBA00005836"/>
    </source>
</evidence>
<dbReference type="GO" id="GO:0006508">
    <property type="term" value="P:proteolysis"/>
    <property type="evidence" value="ECO:0007669"/>
    <property type="project" value="InterPro"/>
</dbReference>
<keyword evidence="6" id="KW-1185">Reference proteome</keyword>
<dbReference type="Pfam" id="PF19289">
    <property type="entry name" value="PmbA_TldD_3rd"/>
    <property type="match status" value="1"/>
</dbReference>
<dbReference type="InterPro" id="IPR045569">
    <property type="entry name" value="Metalloprtase-TldD/E_C"/>
</dbReference>
<dbReference type="PANTHER" id="PTHR43421:SF1">
    <property type="entry name" value="METALLOPROTEASE PMBA"/>
    <property type="match status" value="1"/>
</dbReference>
<dbReference type="GO" id="GO:0008237">
    <property type="term" value="F:metallopeptidase activity"/>
    <property type="evidence" value="ECO:0007669"/>
    <property type="project" value="InterPro"/>
</dbReference>
<proteinExistence type="inferred from homology"/>
<dbReference type="InterPro" id="IPR035068">
    <property type="entry name" value="TldD/PmbA_N"/>
</dbReference>
<organism evidence="5 6">
    <name type="scientific">Kaistia nematophila</name>
    <dbReference type="NCBI Taxonomy" id="2994654"/>
    <lineage>
        <taxon>Bacteria</taxon>
        <taxon>Pseudomonadati</taxon>
        <taxon>Pseudomonadota</taxon>
        <taxon>Alphaproteobacteria</taxon>
        <taxon>Hyphomicrobiales</taxon>
        <taxon>Kaistiaceae</taxon>
        <taxon>Kaistia</taxon>
    </lineage>
</organism>
<dbReference type="GO" id="GO:0005829">
    <property type="term" value="C:cytosol"/>
    <property type="evidence" value="ECO:0007669"/>
    <property type="project" value="TreeGrafter"/>
</dbReference>
<name>A0A9X3E3P4_9HYPH</name>
<evidence type="ECO:0000259" key="2">
    <source>
        <dbReference type="Pfam" id="PF01523"/>
    </source>
</evidence>
<dbReference type="RefSeq" id="WP_266339763.1">
    <property type="nucleotide sequence ID" value="NZ_JAPKNK010000007.1"/>
</dbReference>
<dbReference type="InterPro" id="IPR002510">
    <property type="entry name" value="Metalloprtase-TldD/E_N"/>
</dbReference>
<feature type="domain" description="Metalloprotease TldD/E N-terminal" evidence="2">
    <location>
        <begin position="29"/>
        <end position="91"/>
    </location>
</feature>
<dbReference type="EMBL" id="JAPKNK010000007">
    <property type="protein sequence ID" value="MCX5570792.1"/>
    <property type="molecule type" value="Genomic_DNA"/>
</dbReference>
<dbReference type="Pfam" id="PF01523">
    <property type="entry name" value="PmbA_TldD_1st"/>
    <property type="match status" value="1"/>
</dbReference>
<feature type="domain" description="Metalloprotease TldD/E central" evidence="4">
    <location>
        <begin position="120"/>
        <end position="224"/>
    </location>
</feature>
<dbReference type="PANTHER" id="PTHR43421">
    <property type="entry name" value="METALLOPROTEASE PMBA"/>
    <property type="match status" value="1"/>
</dbReference>
<gene>
    <name evidence="5" type="ORF">OSH07_16420</name>
</gene>